<name>A0A2N9GDQ8_FAGSY</name>
<protein>
    <submittedName>
        <fullName evidence="2">Uncharacterized protein</fullName>
    </submittedName>
</protein>
<reference evidence="2" key="1">
    <citation type="submission" date="2018-02" db="EMBL/GenBank/DDBJ databases">
        <authorList>
            <person name="Cohen D.B."/>
            <person name="Kent A.D."/>
        </authorList>
    </citation>
    <scope>NUCLEOTIDE SEQUENCE</scope>
</reference>
<feature type="region of interest" description="Disordered" evidence="1">
    <location>
        <begin position="180"/>
        <end position="210"/>
    </location>
</feature>
<gene>
    <name evidence="2" type="ORF">FSB_LOCUS25430</name>
</gene>
<feature type="compositionally biased region" description="Basic and acidic residues" evidence="1">
    <location>
        <begin position="58"/>
        <end position="67"/>
    </location>
</feature>
<organism evidence="2">
    <name type="scientific">Fagus sylvatica</name>
    <name type="common">Beechnut</name>
    <dbReference type="NCBI Taxonomy" id="28930"/>
    <lineage>
        <taxon>Eukaryota</taxon>
        <taxon>Viridiplantae</taxon>
        <taxon>Streptophyta</taxon>
        <taxon>Embryophyta</taxon>
        <taxon>Tracheophyta</taxon>
        <taxon>Spermatophyta</taxon>
        <taxon>Magnoliopsida</taxon>
        <taxon>eudicotyledons</taxon>
        <taxon>Gunneridae</taxon>
        <taxon>Pentapetalae</taxon>
        <taxon>rosids</taxon>
        <taxon>fabids</taxon>
        <taxon>Fagales</taxon>
        <taxon>Fagaceae</taxon>
        <taxon>Fagus</taxon>
    </lineage>
</organism>
<dbReference type="EMBL" id="OIVN01001779">
    <property type="protein sequence ID" value="SPC97548.1"/>
    <property type="molecule type" value="Genomic_DNA"/>
</dbReference>
<feature type="region of interest" description="Disordered" evidence="1">
    <location>
        <begin position="34"/>
        <end position="67"/>
    </location>
</feature>
<feature type="compositionally biased region" description="Basic and acidic residues" evidence="1">
    <location>
        <begin position="188"/>
        <end position="199"/>
    </location>
</feature>
<sequence length="339" mass="37513">MDELFPWVNRAARLLNRRMSYEGAMLRDRMEFEGSYTDSASRASTPTEPPSSPSSPKADFKEPEVNEGAEARALRATNNLVRASSALITLINLGVHSLGPPPSSIVLKRKQSKTKGKETRMKKPLREGLAKLKATGKKVVDVNPKKRKTVSEASSLDARVIMSLNLEPLSPPIVVLSDESAHTPPLSSKEKEKEVHFVPRETGSPRPLVIHDGPKVVLSRKRGSKEIISNLKDELEVEKAGTFAKADQITGLEAHVKTLEMTLSSAKVDAVNEFAAGDEYHWTTCKYFDFGFEDFRRHLQADFPELDLSKYQTNDNTGFVLMGGDDQAPSDDQEYDATS</sequence>
<proteinExistence type="predicted"/>
<accession>A0A2N9GDQ8</accession>
<dbReference type="AlphaFoldDB" id="A0A2N9GDQ8"/>
<evidence type="ECO:0000313" key="2">
    <source>
        <dbReference type="EMBL" id="SPC97548.1"/>
    </source>
</evidence>
<evidence type="ECO:0000256" key="1">
    <source>
        <dbReference type="SAM" id="MobiDB-lite"/>
    </source>
</evidence>